<dbReference type="InterPro" id="IPR008979">
    <property type="entry name" value="Galactose-bd-like_sf"/>
</dbReference>
<dbReference type="SUPFAM" id="SSF51445">
    <property type="entry name" value="(Trans)glycosidases"/>
    <property type="match status" value="1"/>
</dbReference>
<dbReference type="Pfam" id="PF02836">
    <property type="entry name" value="Glyco_hydro_2_C"/>
    <property type="match status" value="1"/>
</dbReference>
<evidence type="ECO:0000256" key="1">
    <source>
        <dbReference type="SAM" id="SignalP"/>
    </source>
</evidence>
<dbReference type="Gene3D" id="3.20.20.80">
    <property type="entry name" value="Glycosidases"/>
    <property type="match status" value="1"/>
</dbReference>
<feature type="chain" id="PRO_5045042964" description="Glycoside hydrolase family 2 catalytic domain-containing protein" evidence="1">
    <location>
        <begin position="25"/>
        <end position="606"/>
    </location>
</feature>
<evidence type="ECO:0000259" key="2">
    <source>
        <dbReference type="Pfam" id="PF02836"/>
    </source>
</evidence>
<protein>
    <recommendedName>
        <fullName evidence="2">Glycoside hydrolase family 2 catalytic domain-containing protein</fullName>
    </recommendedName>
</protein>
<keyword evidence="4" id="KW-1185">Reference proteome</keyword>
<name>A0ABP9FDA0_9FLAO</name>
<dbReference type="EMBL" id="BAABJH010000007">
    <property type="protein sequence ID" value="GAA4899904.1"/>
    <property type="molecule type" value="Genomic_DNA"/>
</dbReference>
<keyword evidence="1" id="KW-0732">Signal</keyword>
<reference evidence="4" key="1">
    <citation type="journal article" date="2019" name="Int. J. Syst. Evol. Microbiol.">
        <title>The Global Catalogue of Microorganisms (GCM) 10K type strain sequencing project: providing services to taxonomists for standard genome sequencing and annotation.</title>
        <authorList>
            <consortium name="The Broad Institute Genomics Platform"/>
            <consortium name="The Broad Institute Genome Sequencing Center for Infectious Disease"/>
            <person name="Wu L."/>
            <person name="Ma J."/>
        </authorList>
    </citation>
    <scope>NUCLEOTIDE SEQUENCE [LARGE SCALE GENOMIC DNA]</scope>
    <source>
        <strain evidence="4">JCM 18274</strain>
    </source>
</reference>
<feature type="domain" description="Glycoside hydrolase family 2 catalytic" evidence="2">
    <location>
        <begin position="116"/>
        <end position="244"/>
    </location>
</feature>
<sequence length="606" mass="68765">MKSIKKQSILTLLVFGLLAINTQAQVTVQKINNAWTLMVEGKPFEVKGATFGYDNDIENYDAYFKDLQFLGVNTIRLWGTNDNTMKLLDAAHKYNIKILMGIWMRHGRPGMEGDDNFNYLEDTKGMEDMYNGAIEVVEKHKNHPAVLSWGVGNEVYLNIATDPEKEAYSKLLERICSKIKALDPNHPITSVEAWTFGMDWWHKLVPSIDIYGLNSYGAGARILDAELEKRGIDKPYMITEFGVTGEWDIDFKKNGIKVEPNDQQKYDAIAKGYHDWIKNKPACLGVYVFHYGNENNFVSPWLLTHHDGLTRPQYWAIREAFTGAKPINHVPVIETFELPESKYKSGIWVPVTLKVSDIENEKTDISFYYNQRMGSRKLRDQLTPLNFRTNANGNYLIQLPNVDSAIKVYVNAKDTYNNVGIASTSIAIDNGTEKKQKYLVPKATLPFYVYKDGKDMPYFPSAYMGNYKKLDVDTKSKTDVYSGEASLKISYNQVYDWYGLGLVDPADDWGETLGGYDIRGAETFSFWAKASAKNVTATIGFGLIGKNKPYPDTAKKSIEVKLSTKWKQYTIKLKKLDMSCIRSGLVVFSSGSGVNHDIYFDDVVFK</sequence>
<dbReference type="InterPro" id="IPR017853">
    <property type="entry name" value="GH"/>
</dbReference>
<dbReference type="Proteomes" id="UP001500433">
    <property type="component" value="Unassembled WGS sequence"/>
</dbReference>
<accession>A0ABP9FDA0</accession>
<organism evidence="3 4">
    <name type="scientific">Flaviramulus aquimarinus</name>
    <dbReference type="NCBI Taxonomy" id="1170456"/>
    <lineage>
        <taxon>Bacteria</taxon>
        <taxon>Pseudomonadati</taxon>
        <taxon>Bacteroidota</taxon>
        <taxon>Flavobacteriia</taxon>
        <taxon>Flavobacteriales</taxon>
        <taxon>Flavobacteriaceae</taxon>
        <taxon>Flaviramulus</taxon>
    </lineage>
</organism>
<proteinExistence type="predicted"/>
<gene>
    <name evidence="3" type="ORF">GCM10023311_26630</name>
</gene>
<dbReference type="SUPFAM" id="SSF49785">
    <property type="entry name" value="Galactose-binding domain-like"/>
    <property type="match status" value="1"/>
</dbReference>
<evidence type="ECO:0000313" key="4">
    <source>
        <dbReference type="Proteomes" id="UP001500433"/>
    </source>
</evidence>
<dbReference type="InterPro" id="IPR006103">
    <property type="entry name" value="Glyco_hydro_2_cat"/>
</dbReference>
<evidence type="ECO:0000313" key="3">
    <source>
        <dbReference type="EMBL" id="GAA4899904.1"/>
    </source>
</evidence>
<feature type="signal peptide" evidence="1">
    <location>
        <begin position="1"/>
        <end position="24"/>
    </location>
</feature>
<dbReference type="RefSeq" id="WP_345274659.1">
    <property type="nucleotide sequence ID" value="NZ_BAABJH010000007.1"/>
</dbReference>
<dbReference type="Gene3D" id="2.60.120.430">
    <property type="entry name" value="Galactose-binding lectin"/>
    <property type="match status" value="1"/>
</dbReference>
<comment type="caution">
    <text evidence="3">The sequence shown here is derived from an EMBL/GenBank/DDBJ whole genome shotgun (WGS) entry which is preliminary data.</text>
</comment>